<evidence type="ECO:0008006" key="3">
    <source>
        <dbReference type="Google" id="ProtNLM"/>
    </source>
</evidence>
<organism evidence="1 2">
    <name type="scientific">Niabella ginsengisoli</name>
    <dbReference type="NCBI Taxonomy" id="522298"/>
    <lineage>
        <taxon>Bacteria</taxon>
        <taxon>Pseudomonadati</taxon>
        <taxon>Bacteroidota</taxon>
        <taxon>Chitinophagia</taxon>
        <taxon>Chitinophagales</taxon>
        <taxon>Chitinophagaceae</taxon>
        <taxon>Niabella</taxon>
    </lineage>
</organism>
<accession>A0ABS9SP41</accession>
<dbReference type="Proteomes" id="UP001202248">
    <property type="component" value="Unassembled WGS sequence"/>
</dbReference>
<name>A0ABS9SP41_9BACT</name>
<protein>
    <recommendedName>
        <fullName evidence="3">6-bladed beta-propeller</fullName>
    </recommendedName>
</protein>
<reference evidence="1 2" key="1">
    <citation type="submission" date="2022-02" db="EMBL/GenBank/DDBJ databases">
        <authorList>
            <person name="Min J."/>
        </authorList>
    </citation>
    <scope>NUCLEOTIDE SEQUENCE [LARGE SCALE GENOMIC DNA]</scope>
    <source>
        <strain evidence="1 2">GR10-1</strain>
    </source>
</reference>
<sequence>MKTLLSIFFFLFCGSLLDAQELILNQKLRTVPGKYVSFSVDNLDNIYLLSATNQLKKLNGNGDSISVFNDIKKYGEATLVDVSNPVKILLYYKGFSTIAVLDGLLNLKNTIDLRRKGMFNVTAVGLSYDGKIWMYDDMDNVLKKLDDEGNVIFKTADFRQLFDKALAPSKIFDQNQYVYLYDSLQGIFVFDYYGTYKNKIDITRWNHLRIADKYVSGAANDKLYQYNTASFKYDMWPVPAQFKSYRQLFFKNNKLYALGDEGWRYMRCLASNYFNNLEETKSQITISFL</sequence>
<comment type="caution">
    <text evidence="1">The sequence shown here is derived from an EMBL/GenBank/DDBJ whole genome shotgun (WGS) entry which is preliminary data.</text>
</comment>
<gene>
    <name evidence="1" type="ORF">MKP09_20555</name>
</gene>
<proteinExistence type="predicted"/>
<dbReference type="EMBL" id="JAKWBL010000004">
    <property type="protein sequence ID" value="MCH5600137.1"/>
    <property type="molecule type" value="Genomic_DNA"/>
</dbReference>
<dbReference type="SUPFAM" id="SSF63825">
    <property type="entry name" value="YWTD domain"/>
    <property type="match status" value="1"/>
</dbReference>
<keyword evidence="2" id="KW-1185">Reference proteome</keyword>
<evidence type="ECO:0000313" key="1">
    <source>
        <dbReference type="EMBL" id="MCH5600137.1"/>
    </source>
</evidence>
<evidence type="ECO:0000313" key="2">
    <source>
        <dbReference type="Proteomes" id="UP001202248"/>
    </source>
</evidence>
<dbReference type="RefSeq" id="WP_240832148.1">
    <property type="nucleotide sequence ID" value="NZ_JAKWBL010000004.1"/>
</dbReference>